<dbReference type="EMBL" id="BMFC01000001">
    <property type="protein sequence ID" value="GGB89711.1"/>
    <property type="molecule type" value="Genomic_DNA"/>
</dbReference>
<dbReference type="RefSeq" id="WP_188480169.1">
    <property type="nucleotide sequence ID" value="NZ_BMFC01000001.1"/>
</dbReference>
<organism evidence="1 2">
    <name type="scientific">Marivita lacus</name>
    <dbReference type="NCBI Taxonomy" id="1323742"/>
    <lineage>
        <taxon>Bacteria</taxon>
        <taxon>Pseudomonadati</taxon>
        <taxon>Pseudomonadota</taxon>
        <taxon>Alphaproteobacteria</taxon>
        <taxon>Rhodobacterales</taxon>
        <taxon>Roseobacteraceae</taxon>
        <taxon>Marivita</taxon>
    </lineage>
</organism>
<evidence type="ECO:0000313" key="2">
    <source>
        <dbReference type="Proteomes" id="UP000645462"/>
    </source>
</evidence>
<gene>
    <name evidence="1" type="ORF">GCM10011363_02880</name>
</gene>
<evidence type="ECO:0008006" key="3">
    <source>
        <dbReference type="Google" id="ProtNLM"/>
    </source>
</evidence>
<protein>
    <recommendedName>
        <fullName evidence="3">DUF1643 domain-containing protein</fullName>
    </recommendedName>
</protein>
<dbReference type="InterPro" id="IPR012441">
    <property type="entry name" value="DUF1643"/>
</dbReference>
<name>A0ABQ1KB75_9RHOB</name>
<dbReference type="Proteomes" id="UP000645462">
    <property type="component" value="Unassembled WGS sequence"/>
</dbReference>
<comment type="caution">
    <text evidence="1">The sequence shown here is derived from an EMBL/GenBank/DDBJ whole genome shotgun (WGS) entry which is preliminary data.</text>
</comment>
<dbReference type="Pfam" id="PF07799">
    <property type="entry name" value="DUF1643"/>
    <property type="match status" value="1"/>
</dbReference>
<keyword evidence="2" id="KW-1185">Reference proteome</keyword>
<reference evidence="2" key="1">
    <citation type="journal article" date="2019" name="Int. J. Syst. Evol. Microbiol.">
        <title>The Global Catalogue of Microorganisms (GCM) 10K type strain sequencing project: providing services to taxonomists for standard genome sequencing and annotation.</title>
        <authorList>
            <consortium name="The Broad Institute Genomics Platform"/>
            <consortium name="The Broad Institute Genome Sequencing Center for Infectious Disease"/>
            <person name="Wu L."/>
            <person name="Ma J."/>
        </authorList>
    </citation>
    <scope>NUCLEOTIDE SEQUENCE [LARGE SCALE GENOMIC DNA]</scope>
    <source>
        <strain evidence="2">CGMCC 1.12478</strain>
    </source>
</reference>
<proteinExistence type="predicted"/>
<evidence type="ECO:0000313" key="1">
    <source>
        <dbReference type="EMBL" id="GGB89711.1"/>
    </source>
</evidence>
<accession>A0ABQ1KB75</accession>
<sequence>MTDLPRAIHESLVHRAHEADGCLSRVWYSKCDLYRYGLSRVWDVAQPAVLFIMLNPSTADELTNDPTVARCETRARSMGFGGVMIANLFAYRATRPQDLKRAKTPVGEANDAVLAHWTARAGLTIAAWGVHGGHQGRAAAMARGLDGSMSHLGLTKDGHPRHPLYVSFATAPREWRLADRYPE</sequence>